<name>A0A6I8N8I8_ORNAN</name>
<feature type="compositionally biased region" description="Pro residues" evidence="2">
    <location>
        <begin position="47"/>
        <end position="57"/>
    </location>
</feature>
<feature type="region of interest" description="Disordered" evidence="2">
    <location>
        <begin position="1"/>
        <end position="66"/>
    </location>
</feature>
<feature type="region of interest" description="Disordered" evidence="2">
    <location>
        <begin position="220"/>
        <end position="241"/>
    </location>
</feature>
<dbReference type="Proteomes" id="UP000002279">
    <property type="component" value="Unplaced"/>
</dbReference>
<dbReference type="InterPro" id="IPR029071">
    <property type="entry name" value="Ubiquitin-like_domsf"/>
</dbReference>
<dbReference type="CDD" id="cd17062">
    <property type="entry name" value="Ubl_NUB1"/>
    <property type="match status" value="1"/>
</dbReference>
<evidence type="ECO:0000313" key="5">
    <source>
        <dbReference type="Proteomes" id="UP000002279"/>
    </source>
</evidence>
<evidence type="ECO:0000313" key="4">
    <source>
        <dbReference type="Ensembl" id="ENSOANP00000037341.1"/>
    </source>
</evidence>
<dbReference type="SUPFAM" id="SSF54236">
    <property type="entry name" value="Ubiquitin-like"/>
    <property type="match status" value="1"/>
</dbReference>
<feature type="domain" description="Ubiquitin-like" evidence="3">
    <location>
        <begin position="140"/>
        <end position="202"/>
    </location>
</feature>
<feature type="compositionally biased region" description="Basic residues" evidence="2">
    <location>
        <begin position="32"/>
        <end position="43"/>
    </location>
</feature>
<dbReference type="PANTHER" id="PTHR12948">
    <property type="entry name" value="NEDD8 ULTIMATE BUSTER-1 BS4 PROTEIN"/>
    <property type="match status" value="1"/>
</dbReference>
<feature type="compositionally biased region" description="Low complexity" evidence="2">
    <location>
        <begin position="358"/>
        <end position="368"/>
    </location>
</feature>
<evidence type="ECO:0000259" key="3">
    <source>
        <dbReference type="PROSITE" id="PS50053"/>
    </source>
</evidence>
<dbReference type="Bgee" id="ENSOANG00000006176">
    <property type="expression patterns" value="Expressed in testis and 7 other cell types or tissues"/>
</dbReference>
<evidence type="ECO:0000256" key="1">
    <source>
        <dbReference type="SAM" id="Coils"/>
    </source>
</evidence>
<keyword evidence="1" id="KW-0175">Coiled coil</keyword>
<organism evidence="4 5">
    <name type="scientific">Ornithorhynchus anatinus</name>
    <name type="common">Duckbill platypus</name>
    <dbReference type="NCBI Taxonomy" id="9258"/>
    <lineage>
        <taxon>Eukaryota</taxon>
        <taxon>Metazoa</taxon>
        <taxon>Chordata</taxon>
        <taxon>Craniata</taxon>
        <taxon>Vertebrata</taxon>
        <taxon>Euteleostomi</taxon>
        <taxon>Mammalia</taxon>
        <taxon>Monotremata</taxon>
        <taxon>Ornithorhynchidae</taxon>
        <taxon>Ornithorhynchus</taxon>
    </lineage>
</organism>
<dbReference type="Pfam" id="PF18037">
    <property type="entry name" value="Ubiquitin_5"/>
    <property type="match status" value="1"/>
</dbReference>
<sequence length="393" mass="44585">PASGPRGTRHVAATPPRARPRGRGARDSPARARARAPFARKARFSPGSPPPPRPPLHPGTFPERRPRRLSADLWKLSRKICLKDSNGALGNPREELAKKYSDKLDCCENEIEKLIEEIRCKAIERGSGNEAYKATGIATIEVFLPPKHRKDKKSLLETKLQITGKELRAQIAQAYGFQENYIKVVINKKQLQLGKTLEEQGITHNVKAMVLELKQSEEEAKKHLQEEEQEQKELDQKEKRMQRTKRGLEILAQRAETVDPDTMPYLEIANQTGRSIKIPPAEKKALMLAMGYHEKGRAFLKRKEYVMALPFLLDADKHFWRSTCTRSCPSTPTKWRACCSWASPHRRPGWACGPARATWTTLPTTSPTGERKWPKSKERRKRRGGSGWKASTP</sequence>
<gene>
    <name evidence="4" type="primary">NUB1</name>
</gene>
<dbReference type="PANTHER" id="PTHR12948:SF3">
    <property type="entry name" value="NEDD8 ULTIMATE BUSTER 1"/>
    <property type="match status" value="1"/>
</dbReference>
<accession>A0A6I8N8I8</accession>
<dbReference type="InterPro" id="IPR000626">
    <property type="entry name" value="Ubiquitin-like_dom"/>
</dbReference>
<dbReference type="Gene3D" id="3.10.20.90">
    <property type="entry name" value="Phosphatidylinositol 3-kinase Catalytic Subunit, Chain A, domain 1"/>
    <property type="match status" value="1"/>
</dbReference>
<dbReference type="GeneTree" id="ENSGT00390000010557"/>
<dbReference type="PROSITE" id="PS50053">
    <property type="entry name" value="UBIQUITIN_2"/>
    <property type="match status" value="1"/>
</dbReference>
<reference evidence="4" key="2">
    <citation type="submission" date="2025-09" db="UniProtKB">
        <authorList>
            <consortium name="Ensembl"/>
        </authorList>
    </citation>
    <scope>IDENTIFICATION</scope>
    <source>
        <strain evidence="4">Glennie</strain>
    </source>
</reference>
<proteinExistence type="predicted"/>
<dbReference type="InterPro" id="IPR039749">
    <property type="entry name" value="NUB1"/>
</dbReference>
<dbReference type="AlphaFoldDB" id="A0A6I8N8I8"/>
<feature type="region of interest" description="Disordered" evidence="2">
    <location>
        <begin position="358"/>
        <end position="393"/>
    </location>
</feature>
<reference evidence="4" key="1">
    <citation type="submission" date="2025-08" db="UniProtKB">
        <authorList>
            <consortium name="Ensembl"/>
        </authorList>
    </citation>
    <scope>IDENTIFICATION</scope>
    <source>
        <strain evidence="4">Glennie</strain>
    </source>
</reference>
<protein>
    <submittedName>
        <fullName evidence="4">Negative regulator of ubiquitin like proteins 1</fullName>
    </submittedName>
</protein>
<keyword evidence="5" id="KW-1185">Reference proteome</keyword>
<dbReference type="Ensembl" id="ENSOANT00000062495.1">
    <property type="protein sequence ID" value="ENSOANP00000037341.1"/>
    <property type="gene ID" value="ENSOANG00000006176.3"/>
</dbReference>
<feature type="coiled-coil region" evidence="1">
    <location>
        <begin position="97"/>
        <end position="124"/>
    </location>
</feature>
<dbReference type="InterPro" id="IPR041207">
    <property type="entry name" value="NUB1_ubiquitin-like_dom"/>
</dbReference>
<evidence type="ECO:0000256" key="2">
    <source>
        <dbReference type="SAM" id="MobiDB-lite"/>
    </source>
</evidence>